<feature type="transmembrane region" description="Helical" evidence="1">
    <location>
        <begin position="112"/>
        <end position="128"/>
    </location>
</feature>
<keyword evidence="1" id="KW-0472">Membrane</keyword>
<feature type="transmembrane region" description="Helical" evidence="1">
    <location>
        <begin position="253"/>
        <end position="274"/>
    </location>
</feature>
<organism evidence="2 3">
    <name type="scientific">Virgibacillus natechei</name>
    <dbReference type="NCBI Taxonomy" id="1216297"/>
    <lineage>
        <taxon>Bacteria</taxon>
        <taxon>Bacillati</taxon>
        <taxon>Bacillota</taxon>
        <taxon>Bacilli</taxon>
        <taxon>Bacillales</taxon>
        <taxon>Bacillaceae</taxon>
        <taxon>Virgibacillus</taxon>
    </lineage>
</organism>
<evidence type="ECO:0000256" key="1">
    <source>
        <dbReference type="SAM" id="Phobius"/>
    </source>
</evidence>
<reference evidence="2 3" key="1">
    <citation type="submission" date="2021-03" db="EMBL/GenBank/DDBJ databases">
        <title>Genomic Encyclopedia of Type Strains, Phase IV (KMG-IV): sequencing the most valuable type-strain genomes for metagenomic binning, comparative biology and taxonomic classification.</title>
        <authorList>
            <person name="Goeker M."/>
        </authorList>
    </citation>
    <scope>NUCLEOTIDE SEQUENCE [LARGE SCALE GENOMIC DNA]</scope>
    <source>
        <strain evidence="2 3">DSM 25609</strain>
    </source>
</reference>
<accession>A0ABS4IHL6</accession>
<proteinExistence type="predicted"/>
<comment type="caution">
    <text evidence="2">The sequence shown here is derived from an EMBL/GenBank/DDBJ whole genome shotgun (WGS) entry which is preliminary data.</text>
</comment>
<evidence type="ECO:0000313" key="3">
    <source>
        <dbReference type="Proteomes" id="UP001519345"/>
    </source>
</evidence>
<keyword evidence="3" id="KW-1185">Reference proteome</keyword>
<feature type="transmembrane region" description="Helical" evidence="1">
    <location>
        <begin position="63"/>
        <end position="79"/>
    </location>
</feature>
<evidence type="ECO:0000313" key="2">
    <source>
        <dbReference type="EMBL" id="MBP1969489.1"/>
    </source>
</evidence>
<dbReference type="Proteomes" id="UP001519345">
    <property type="component" value="Unassembled WGS sequence"/>
</dbReference>
<dbReference type="RefSeq" id="WP_209462676.1">
    <property type="nucleotide sequence ID" value="NZ_CP110224.1"/>
</dbReference>
<protein>
    <submittedName>
        <fullName evidence="2">Cytochrome c biogenesis protein CcdA</fullName>
    </submittedName>
</protein>
<feature type="transmembrane region" description="Helical" evidence="1">
    <location>
        <begin position="12"/>
        <end position="33"/>
    </location>
</feature>
<name>A0ABS4IHL6_9BACI</name>
<keyword evidence="1" id="KW-1133">Transmembrane helix</keyword>
<gene>
    <name evidence="2" type="ORF">J2Z83_001593</name>
</gene>
<feature type="transmembrane region" description="Helical" evidence="1">
    <location>
        <begin position="134"/>
        <end position="156"/>
    </location>
</feature>
<feature type="transmembrane region" description="Helical" evidence="1">
    <location>
        <begin position="39"/>
        <end position="56"/>
    </location>
</feature>
<feature type="transmembrane region" description="Helical" evidence="1">
    <location>
        <begin position="168"/>
        <end position="187"/>
    </location>
</feature>
<keyword evidence="1" id="KW-0812">Transmembrane</keyword>
<dbReference type="EMBL" id="JAGGKX010000006">
    <property type="protein sequence ID" value="MBP1969489.1"/>
    <property type="molecule type" value="Genomic_DNA"/>
</dbReference>
<sequence>MQNNHPTITYAYHFMSEAIIIFLLALPIMHFHYEWGPPYWSYLAIILLICFVFSVLTTYTKHYLWYIGLVPFMVGLFYVCDYPMVMSVSFSVLLTWRYSNIRQEGMISRENSYILFTIVLTTILLLWIEENRVLLYLFFQFILLVAGYISSHAAIVNKHERKQFDHRFWLYISLFLALGASVVFLLFDTVRYIITSIWNGITYLLGYGASMLAGFFGDIDYEAEQHPETIESVQYQEESELGTSILDGVATYILSYLGITILIIGIVIVLVLMLHKRKFTALKQPEVNESVSYSTLGEQTKGKAFAKSRLTSLFKRPKHPARKMVFQFERQAAQSNYGRLKFETIEEWLRRLGIHTQLAVYQKARYGDENVSDKELEELNEQLEKIKFELFKHGN</sequence>